<dbReference type="EMBL" id="BQNB010015354">
    <property type="protein sequence ID" value="GJT39036.1"/>
    <property type="molecule type" value="Genomic_DNA"/>
</dbReference>
<evidence type="ECO:0000256" key="1">
    <source>
        <dbReference type="SAM" id="MobiDB-lite"/>
    </source>
</evidence>
<proteinExistence type="predicted"/>
<protein>
    <submittedName>
        <fullName evidence="2">Uncharacterized protein</fullName>
    </submittedName>
</protein>
<organism evidence="2 3">
    <name type="scientific">Tanacetum coccineum</name>
    <dbReference type="NCBI Taxonomy" id="301880"/>
    <lineage>
        <taxon>Eukaryota</taxon>
        <taxon>Viridiplantae</taxon>
        <taxon>Streptophyta</taxon>
        <taxon>Embryophyta</taxon>
        <taxon>Tracheophyta</taxon>
        <taxon>Spermatophyta</taxon>
        <taxon>Magnoliopsida</taxon>
        <taxon>eudicotyledons</taxon>
        <taxon>Gunneridae</taxon>
        <taxon>Pentapetalae</taxon>
        <taxon>asterids</taxon>
        <taxon>campanulids</taxon>
        <taxon>Asterales</taxon>
        <taxon>Asteraceae</taxon>
        <taxon>Asteroideae</taxon>
        <taxon>Anthemideae</taxon>
        <taxon>Anthemidinae</taxon>
        <taxon>Tanacetum</taxon>
    </lineage>
</organism>
<reference evidence="2" key="1">
    <citation type="journal article" date="2022" name="Int. J. Mol. Sci.">
        <title>Draft Genome of Tanacetum Coccineum: Genomic Comparison of Closely Related Tanacetum-Family Plants.</title>
        <authorList>
            <person name="Yamashiro T."/>
            <person name="Shiraishi A."/>
            <person name="Nakayama K."/>
            <person name="Satake H."/>
        </authorList>
    </citation>
    <scope>NUCLEOTIDE SEQUENCE</scope>
</reference>
<evidence type="ECO:0000313" key="3">
    <source>
        <dbReference type="Proteomes" id="UP001151760"/>
    </source>
</evidence>
<keyword evidence="3" id="KW-1185">Reference proteome</keyword>
<comment type="caution">
    <text evidence="2">The sequence shown here is derived from an EMBL/GenBank/DDBJ whole genome shotgun (WGS) entry which is preliminary data.</text>
</comment>
<name>A0ABQ5DII7_9ASTR</name>
<feature type="region of interest" description="Disordered" evidence="1">
    <location>
        <begin position="30"/>
        <end position="76"/>
    </location>
</feature>
<dbReference type="Proteomes" id="UP001151760">
    <property type="component" value="Unassembled WGS sequence"/>
</dbReference>
<feature type="compositionally biased region" description="Gly residues" evidence="1">
    <location>
        <begin position="30"/>
        <end position="51"/>
    </location>
</feature>
<gene>
    <name evidence="2" type="ORF">Tco_0938901</name>
</gene>
<evidence type="ECO:0000313" key="2">
    <source>
        <dbReference type="EMBL" id="GJT39036.1"/>
    </source>
</evidence>
<reference evidence="2" key="2">
    <citation type="submission" date="2022-01" db="EMBL/GenBank/DDBJ databases">
        <authorList>
            <person name="Yamashiro T."/>
            <person name="Shiraishi A."/>
            <person name="Satake H."/>
            <person name="Nakayama K."/>
        </authorList>
    </citation>
    <scope>NUCLEOTIDE SEQUENCE</scope>
</reference>
<accession>A0ABQ5DII7</accession>
<sequence length="76" mass="7592">MAGPTMNIYFQSELDLSHFVLGQRLPPLGGDGGGGGIGDGSGGGGEGGGVLGNSKENQRGKEDEGISVISHTFGPY</sequence>